<dbReference type="InterPro" id="IPR007168">
    <property type="entry name" value="Phageshock_PspC_N"/>
</dbReference>
<evidence type="ECO:0000256" key="1">
    <source>
        <dbReference type="ARBA" id="ARBA00022679"/>
    </source>
</evidence>
<evidence type="ECO:0000259" key="5">
    <source>
        <dbReference type="Pfam" id="PF02518"/>
    </source>
</evidence>
<feature type="transmembrane region" description="Helical" evidence="4">
    <location>
        <begin position="79"/>
        <end position="95"/>
    </location>
</feature>
<feature type="transmembrane region" description="Helical" evidence="4">
    <location>
        <begin position="32"/>
        <end position="58"/>
    </location>
</feature>
<keyword evidence="4" id="KW-0472">Membrane</keyword>
<feature type="transmembrane region" description="Helical" evidence="4">
    <location>
        <begin position="101"/>
        <end position="118"/>
    </location>
</feature>
<name>A0ABU1ZUJ4_9CORY</name>
<feature type="domain" description="Phage shock protein PspC N-terminal" evidence="6">
    <location>
        <begin position="8"/>
        <end position="58"/>
    </location>
</feature>
<dbReference type="EMBL" id="JAVDXZ010000001">
    <property type="protein sequence ID" value="MDR7328597.1"/>
    <property type="molecule type" value="Genomic_DNA"/>
</dbReference>
<dbReference type="GO" id="GO:0016301">
    <property type="term" value="F:kinase activity"/>
    <property type="evidence" value="ECO:0007669"/>
    <property type="project" value="UniProtKB-KW"/>
</dbReference>
<reference evidence="7" key="1">
    <citation type="submission" date="2023-07" db="EMBL/GenBank/DDBJ databases">
        <title>Sequencing the genomes of 1000 actinobacteria strains.</title>
        <authorList>
            <person name="Klenk H.-P."/>
        </authorList>
    </citation>
    <scope>NUCLEOTIDE SEQUENCE</scope>
    <source>
        <strain evidence="7">DSM 107476</strain>
    </source>
</reference>
<dbReference type="RefSeq" id="WP_290197547.1">
    <property type="nucleotide sequence ID" value="NZ_CP047654.1"/>
</dbReference>
<evidence type="ECO:0000256" key="4">
    <source>
        <dbReference type="SAM" id="Phobius"/>
    </source>
</evidence>
<evidence type="ECO:0000256" key="2">
    <source>
        <dbReference type="ARBA" id="ARBA00022777"/>
    </source>
</evidence>
<dbReference type="CDD" id="cd16917">
    <property type="entry name" value="HATPase_UhpB-NarQ-NarX-like"/>
    <property type="match status" value="1"/>
</dbReference>
<dbReference type="Proteomes" id="UP001180840">
    <property type="component" value="Unassembled WGS sequence"/>
</dbReference>
<feature type="transmembrane region" description="Helical" evidence="4">
    <location>
        <begin position="130"/>
        <end position="149"/>
    </location>
</feature>
<keyword evidence="3" id="KW-0902">Two-component regulatory system</keyword>
<keyword evidence="1" id="KW-0808">Transferase</keyword>
<keyword evidence="8" id="KW-1185">Reference proteome</keyword>
<comment type="caution">
    <text evidence="7">The sequence shown here is derived from an EMBL/GenBank/DDBJ whole genome shotgun (WGS) entry which is preliminary data.</text>
</comment>
<dbReference type="Pfam" id="PF02518">
    <property type="entry name" value="HATPase_c"/>
    <property type="match status" value="1"/>
</dbReference>
<keyword evidence="2 7" id="KW-0418">Kinase</keyword>
<dbReference type="InterPro" id="IPR003594">
    <property type="entry name" value="HATPase_dom"/>
</dbReference>
<dbReference type="PANTHER" id="PTHR24421:SF61">
    <property type="entry name" value="OXYGEN SENSOR HISTIDINE KINASE NREB"/>
    <property type="match status" value="1"/>
</dbReference>
<keyword evidence="4" id="KW-0812">Transmembrane</keyword>
<evidence type="ECO:0000313" key="7">
    <source>
        <dbReference type="EMBL" id="MDR7328597.1"/>
    </source>
</evidence>
<dbReference type="SUPFAM" id="SSF55874">
    <property type="entry name" value="ATPase domain of HSP90 chaperone/DNA topoisomerase II/histidine kinase"/>
    <property type="match status" value="1"/>
</dbReference>
<dbReference type="InterPro" id="IPR050482">
    <property type="entry name" value="Sensor_HK_TwoCompSys"/>
</dbReference>
<sequence length="369" mass="39488">MKAYPVYARPKDRVVVAGVASGLASHLRVDVLYVRLAFVLLSALSGMGLLAYAALWVFSRPGEVDPPPERRSLSRSMNYLLVALAVVVAGLASLTLSGAPVGLFIALIVAGVGAYLVWRGFDAGTRARTYSIIGGAVLVIVGLLSGLAIGSPQDFFGSLLAVGFTLAGVAVFAVPVMVRVRDSLAEKAATEEREQIASRLHDSVLQTLALIQKRSEQPEEVVRLARSQERELRTWLFEPSDSLDLTVFAAIEKASGEVEDMYGVRIAPVTVGTDAPLTEGTQSLIFAAREAMVNAAKHAGVDKLDVYAEAFDGLEIFVRDRGRGFDPEDIPEDRHGIRDSIVARVEKAGGTVAINSTPGEGTEVILRTW</sequence>
<evidence type="ECO:0000313" key="8">
    <source>
        <dbReference type="Proteomes" id="UP001180840"/>
    </source>
</evidence>
<accession>A0ABU1ZUJ4</accession>
<gene>
    <name evidence="7" type="ORF">J2S39_000273</name>
</gene>
<protein>
    <submittedName>
        <fullName evidence="7">Signal transduction histidine kinase</fullName>
    </submittedName>
</protein>
<keyword evidence="4" id="KW-1133">Transmembrane helix</keyword>
<dbReference type="Gene3D" id="3.30.565.10">
    <property type="entry name" value="Histidine kinase-like ATPase, C-terminal domain"/>
    <property type="match status" value="1"/>
</dbReference>
<feature type="transmembrane region" description="Helical" evidence="4">
    <location>
        <begin position="155"/>
        <end position="178"/>
    </location>
</feature>
<dbReference type="PANTHER" id="PTHR24421">
    <property type="entry name" value="NITRATE/NITRITE SENSOR PROTEIN NARX-RELATED"/>
    <property type="match status" value="1"/>
</dbReference>
<dbReference type="Pfam" id="PF04024">
    <property type="entry name" value="PspC"/>
    <property type="match status" value="1"/>
</dbReference>
<dbReference type="InterPro" id="IPR036890">
    <property type="entry name" value="HATPase_C_sf"/>
</dbReference>
<proteinExistence type="predicted"/>
<organism evidence="7 8">
    <name type="scientific">Corynebacterium guangdongense</name>
    <dbReference type="NCBI Taxonomy" id="1783348"/>
    <lineage>
        <taxon>Bacteria</taxon>
        <taxon>Bacillati</taxon>
        <taxon>Actinomycetota</taxon>
        <taxon>Actinomycetes</taxon>
        <taxon>Mycobacteriales</taxon>
        <taxon>Corynebacteriaceae</taxon>
        <taxon>Corynebacterium</taxon>
    </lineage>
</organism>
<feature type="domain" description="Histidine kinase/HSP90-like ATPase" evidence="5">
    <location>
        <begin position="285"/>
        <end position="367"/>
    </location>
</feature>
<evidence type="ECO:0000259" key="6">
    <source>
        <dbReference type="Pfam" id="PF04024"/>
    </source>
</evidence>
<evidence type="ECO:0000256" key="3">
    <source>
        <dbReference type="ARBA" id="ARBA00023012"/>
    </source>
</evidence>